<dbReference type="OrthoDB" id="1550462at2"/>
<reference evidence="1 2" key="1">
    <citation type="submission" date="2015-06" db="EMBL/GenBank/DDBJ databases">
        <authorList>
            <person name="Zeng Y."/>
            <person name="Huang Y."/>
        </authorList>
    </citation>
    <scope>NUCLEOTIDE SEQUENCE [LARGE SCALE GENOMIC DNA]</scope>
    <source>
        <strain evidence="1 2">PQ-2</strain>
    </source>
</reference>
<proteinExistence type="predicted"/>
<evidence type="ECO:0000313" key="2">
    <source>
        <dbReference type="Proteomes" id="UP000035287"/>
    </source>
</evidence>
<evidence type="ECO:0000313" key="1">
    <source>
        <dbReference type="EMBL" id="AKM10748.1"/>
    </source>
</evidence>
<sequence>MDEVHVSSTSATEIRHLRRIARISYLDPAIIRPIIDGTQPRDLTSRKLWRIGTLPTAWHEQKFALGFATN</sequence>
<dbReference type="RefSeq" id="WP_047821681.1">
    <property type="nucleotide sequence ID" value="NZ_CP011770.1"/>
</dbReference>
<gene>
    <name evidence="1" type="ORF">AB433_13470</name>
</gene>
<dbReference type="AlphaFoldDB" id="A0A0G3XK43"/>
<accession>A0A0G3XK43</accession>
<dbReference type="Proteomes" id="UP000035287">
    <property type="component" value="Chromosome"/>
</dbReference>
<dbReference type="PATRIC" id="fig|1348774.3.peg.2834"/>
<protein>
    <submittedName>
        <fullName evidence="1">Uncharacterized protein</fullName>
    </submittedName>
</protein>
<name>A0A0G3XK43_9SPHN</name>
<dbReference type="KEGG" id="cna:AB433_13470"/>
<dbReference type="EMBL" id="CP011770">
    <property type="protein sequence ID" value="AKM10748.1"/>
    <property type="molecule type" value="Genomic_DNA"/>
</dbReference>
<keyword evidence="2" id="KW-1185">Reference proteome</keyword>
<organism evidence="1 2">
    <name type="scientific">Croceicoccus naphthovorans</name>
    <dbReference type="NCBI Taxonomy" id="1348774"/>
    <lineage>
        <taxon>Bacteria</taxon>
        <taxon>Pseudomonadati</taxon>
        <taxon>Pseudomonadota</taxon>
        <taxon>Alphaproteobacteria</taxon>
        <taxon>Sphingomonadales</taxon>
        <taxon>Erythrobacteraceae</taxon>
        <taxon>Croceicoccus</taxon>
    </lineage>
</organism>